<evidence type="ECO:0000313" key="5">
    <source>
        <dbReference type="Proteomes" id="UP001222027"/>
    </source>
</evidence>
<feature type="transmembrane region" description="Helical" evidence="2">
    <location>
        <begin position="1058"/>
        <end position="1084"/>
    </location>
</feature>
<dbReference type="Proteomes" id="UP001222027">
    <property type="component" value="Unassembled WGS sequence"/>
</dbReference>
<proteinExistence type="predicted"/>
<keyword evidence="2" id="KW-1133">Transmembrane helix</keyword>
<feature type="compositionally biased region" description="Basic and acidic residues" evidence="1">
    <location>
        <begin position="336"/>
        <end position="345"/>
    </location>
</feature>
<accession>A0AAV8R0P4</accession>
<dbReference type="Pfam" id="PF02862">
    <property type="entry name" value="DDHD"/>
    <property type="match status" value="2"/>
</dbReference>
<dbReference type="PANTHER" id="PTHR23509:SF10">
    <property type="entry name" value="LD21067P"/>
    <property type="match status" value="1"/>
</dbReference>
<dbReference type="InterPro" id="IPR004177">
    <property type="entry name" value="DDHD_dom"/>
</dbReference>
<dbReference type="PROSITE" id="PS51043">
    <property type="entry name" value="DDHD"/>
    <property type="match status" value="1"/>
</dbReference>
<keyword evidence="2" id="KW-0812">Transmembrane</keyword>
<dbReference type="InterPro" id="IPR058055">
    <property type="entry name" value="PA-PLA1"/>
</dbReference>
<feature type="transmembrane region" description="Helical" evidence="2">
    <location>
        <begin position="1019"/>
        <end position="1038"/>
    </location>
</feature>
<feature type="transmembrane region" description="Helical" evidence="2">
    <location>
        <begin position="978"/>
        <end position="1007"/>
    </location>
</feature>
<reference evidence="4 5" key="1">
    <citation type="submission" date="2022-12" db="EMBL/GenBank/DDBJ databases">
        <title>Chromosome-scale assembly of the Ensete ventricosum genome.</title>
        <authorList>
            <person name="Dussert Y."/>
            <person name="Stocks J."/>
            <person name="Wendawek A."/>
            <person name="Woldeyes F."/>
            <person name="Nichols R.A."/>
            <person name="Borrell J.S."/>
        </authorList>
    </citation>
    <scope>NUCLEOTIDE SEQUENCE [LARGE SCALE GENOMIC DNA]</scope>
    <source>
        <strain evidence="5">cv. Maze</strain>
        <tissue evidence="4">Seeds</tissue>
    </source>
</reference>
<evidence type="ECO:0000313" key="4">
    <source>
        <dbReference type="EMBL" id="KAJ8490371.1"/>
    </source>
</evidence>
<dbReference type="GO" id="GO:0046872">
    <property type="term" value="F:metal ion binding"/>
    <property type="evidence" value="ECO:0007669"/>
    <property type="project" value="InterPro"/>
</dbReference>
<dbReference type="SUPFAM" id="SSF53474">
    <property type="entry name" value="alpha/beta-Hydrolases"/>
    <property type="match status" value="1"/>
</dbReference>
<dbReference type="InterPro" id="IPR029058">
    <property type="entry name" value="AB_hydrolase_fold"/>
</dbReference>
<dbReference type="EMBL" id="JAQQAF010000004">
    <property type="protein sequence ID" value="KAJ8490371.1"/>
    <property type="molecule type" value="Genomic_DNA"/>
</dbReference>
<evidence type="ECO:0000256" key="1">
    <source>
        <dbReference type="SAM" id="MobiDB-lite"/>
    </source>
</evidence>
<organism evidence="4 5">
    <name type="scientific">Ensete ventricosum</name>
    <name type="common">Abyssinian banana</name>
    <name type="synonym">Musa ensete</name>
    <dbReference type="NCBI Taxonomy" id="4639"/>
    <lineage>
        <taxon>Eukaryota</taxon>
        <taxon>Viridiplantae</taxon>
        <taxon>Streptophyta</taxon>
        <taxon>Embryophyta</taxon>
        <taxon>Tracheophyta</taxon>
        <taxon>Spermatophyta</taxon>
        <taxon>Magnoliopsida</taxon>
        <taxon>Liliopsida</taxon>
        <taxon>Zingiberales</taxon>
        <taxon>Musaceae</taxon>
        <taxon>Ensete</taxon>
    </lineage>
</organism>
<evidence type="ECO:0000256" key="2">
    <source>
        <dbReference type="SAM" id="Phobius"/>
    </source>
</evidence>
<dbReference type="SMART" id="SM01127">
    <property type="entry name" value="DDHD"/>
    <property type="match status" value="1"/>
</dbReference>
<name>A0AAV8R0P4_ENSVE</name>
<dbReference type="AlphaFoldDB" id="A0AAV8R0P4"/>
<keyword evidence="2" id="KW-0472">Membrane</keyword>
<dbReference type="GO" id="GO:0005737">
    <property type="term" value="C:cytoplasm"/>
    <property type="evidence" value="ECO:0007669"/>
    <property type="project" value="TreeGrafter"/>
</dbReference>
<feature type="region of interest" description="Disordered" evidence="1">
    <location>
        <begin position="325"/>
        <end position="345"/>
    </location>
</feature>
<dbReference type="PANTHER" id="PTHR23509">
    <property type="entry name" value="PA-PL1 PHOSPHOLIPASE FAMILY"/>
    <property type="match status" value="1"/>
</dbReference>
<comment type="caution">
    <text evidence="4">The sequence shown here is derived from an EMBL/GenBank/DDBJ whole genome shotgun (WGS) entry which is preliminary data.</text>
</comment>
<evidence type="ECO:0000259" key="3">
    <source>
        <dbReference type="PROSITE" id="PS51043"/>
    </source>
</evidence>
<gene>
    <name evidence="4" type="ORF">OPV22_012092</name>
</gene>
<protein>
    <recommendedName>
        <fullName evidence="3">DDHD domain-containing protein</fullName>
    </recommendedName>
</protein>
<dbReference type="GO" id="GO:0004620">
    <property type="term" value="F:phospholipase activity"/>
    <property type="evidence" value="ECO:0007669"/>
    <property type="project" value="TreeGrafter"/>
</dbReference>
<sequence length="1111" mass="125157">MMCGVHVSSCGNSVGYLDGFQGIPLAADSSLRFVVVSCSRNPSVVLVVIQLHAFKRRVRSLSNPVEGSSPDLLKNTPSNIARLEDAIEQFKSRQKYLAHTKSPSDGEDVRWYLCKVPLAEKQLSASLPRHEIVGKDDYFRFSVRDSLALEASFLQREEDLLAHWWKEYAECSKGPSGTQTTNYVTSTYGSNELYVVEAERVGVPVKGGLYEVDLIKRHCFPVYWSGENRRVLRGHWFAHKDGNDWLPLREDVAEQLELAYGCQVWHRRTFQRSGQFAARIDLQGTTEGLHTIFTGDDDSWEAWLAFDSSSFSLNMGGGNRVKLRRGFSPSGSPKPSQDELHQQKEEAMDDYCSQVPVGHLVFMVHGIGQRLENSNVVDDVADFHRITASLADRHLTAYQRSTQRVLFVPCQWRRGLELSSEPIIEKITLDGVRGLRATLGATVHDVLYYMSPIYCQNIIDSVSNQLNRLYAKFLKRNPGYDGKISIFGHSLGSVLSYDILCHQDSSATRPVESAFVDDFCIPKQECIVNLQGQQHVSVKGSSMSNPYTKVNEEKPPDVSCIEDCGVTRGQQEDFLCNDGIQESDDSAKLFSKRQHTNFERVDEVNKNVAETLYAEDRASDANPGISRDFHGNEVRDAGHPSEDLIDKGKLVSTLMEEVKSLKAKVAELEKNHHSAFCSSSFDNGSFLEVYHGKGQMVKSMTSSPSFGRFSSELDDSKKQYTPYIKYNRLNFKVDTFFAVGSPLGVFLALRNVRIGVGRGQAYWEDEKISEEMPSCRQMFNIFHPFDPVAYRVEPLICKEYLNKRPVLIPYHRGGKRLHIGFQEFTADIAARSQSIMSQLTSLTVKVASTFQLQNKDKAKETVEDEKTERSYGSFMIERLTGCEYGRIDFVLQEGTFHHPYLAAIGSHNNYWHDNDTALFVLNHLYHDPSGTLTDTKHVMCELLQKMPLWRCGLFTWMNRKVVEPFLQIIRKGAEPKQLAFSTALGISLGLFPICGVTVFLCGMAIAILRHHCHAPSVMLANFVATPIELSLVIPFLRLGELITGGPHFPLTSDALNKLLGWIIAVPFILGTLYMFLVPCFKFLVKKFNSHPSSPMKLAHPHAEIKIKVRDV</sequence>
<keyword evidence="5" id="KW-1185">Reference proteome</keyword>
<feature type="domain" description="DDHD" evidence="3">
    <location>
        <begin position="729"/>
        <end position="926"/>
    </location>
</feature>